<dbReference type="InterPro" id="IPR046798">
    <property type="entry name" value="2OG-FeII_Oxy_6"/>
</dbReference>
<evidence type="ECO:0000313" key="3">
    <source>
        <dbReference type="EMBL" id="KAA1084539.1"/>
    </source>
</evidence>
<feature type="region of interest" description="Disordered" evidence="1">
    <location>
        <begin position="140"/>
        <end position="172"/>
    </location>
</feature>
<feature type="compositionally biased region" description="Basic residues" evidence="1">
    <location>
        <begin position="83"/>
        <end position="94"/>
    </location>
</feature>
<dbReference type="EMBL" id="VDEP01000342">
    <property type="protein sequence ID" value="KAA1099229.1"/>
    <property type="molecule type" value="Genomic_DNA"/>
</dbReference>
<keyword evidence="5" id="KW-1185">Reference proteome</keyword>
<dbReference type="Pfam" id="PF20515">
    <property type="entry name" value="2OG-FeII_Oxy_6"/>
    <property type="match status" value="1"/>
</dbReference>
<dbReference type="AlphaFoldDB" id="A0A5B0N9R8"/>
<feature type="compositionally biased region" description="Basic and acidic residues" evidence="1">
    <location>
        <begin position="140"/>
        <end position="160"/>
    </location>
</feature>
<comment type="caution">
    <text evidence="3">The sequence shown here is derived from an EMBL/GenBank/DDBJ whole genome shotgun (WGS) entry which is preliminary data.</text>
</comment>
<organism evidence="3 5">
    <name type="scientific">Puccinia graminis f. sp. tritici</name>
    <dbReference type="NCBI Taxonomy" id="56615"/>
    <lineage>
        <taxon>Eukaryota</taxon>
        <taxon>Fungi</taxon>
        <taxon>Dikarya</taxon>
        <taxon>Basidiomycota</taxon>
        <taxon>Pucciniomycotina</taxon>
        <taxon>Pucciniomycetes</taxon>
        <taxon>Pucciniales</taxon>
        <taxon>Pucciniaceae</taxon>
        <taxon>Puccinia</taxon>
    </lineage>
</organism>
<protein>
    <recommendedName>
        <fullName evidence="2">Tet-like 2OG-Fe(II) oxygenase domain-containing protein</fullName>
    </recommendedName>
</protein>
<feature type="region of interest" description="Disordered" evidence="1">
    <location>
        <begin position="1"/>
        <end position="99"/>
    </location>
</feature>
<sequence>MTSTAPSDYEPESNRSADSNASKAIKTEEPETKLPAVSHELETKPSAETNEGELNASAEENGEPPAKRKRNMTETRKAYMRSSKNKARQKRRKTSRDNEFETLISDQTMPGGVLIRGKRVLKFDLFPEISKELAIEKEKRMKEEQEFKENSQNRPDEKIQKPAQHPLTPRAPTEEENATALKLVEQKFHHANRDYGKIYNSANEQIIGVFEILKIPNLEQTQREDLDFLCAFIHDCKQFVSPAISEGLSCDDISSAIGWSKDLTRLEILPRYRDEESIRKNQEAYSKLMEASKKAGGILWDIFSTLGNLAAENTRAKMKKLASDGLVSSLAFPSNGFHTDYQVENEEESDPPLSFAMMIPTFRSTGKIALESEGHRVDNGQFVFPDIKQAISFPPDTIGLMIFRAQQYAHGTLSSTEVGDSTRLGLSIQAPIVVGKSSITKQDTPHDSEPKKVKS</sequence>
<evidence type="ECO:0000259" key="2">
    <source>
        <dbReference type="Pfam" id="PF20515"/>
    </source>
</evidence>
<reference evidence="5 6" key="1">
    <citation type="submission" date="2019-05" db="EMBL/GenBank/DDBJ databases">
        <title>Emergence of the Ug99 lineage of the wheat stem rust pathogen through somatic hybridization.</title>
        <authorList>
            <person name="Li F."/>
            <person name="Upadhyaya N.M."/>
            <person name="Sperschneider J."/>
            <person name="Matny O."/>
            <person name="Nguyen-Phuc H."/>
            <person name="Mago R."/>
            <person name="Raley C."/>
            <person name="Miller M.E."/>
            <person name="Silverstein K.A.T."/>
            <person name="Henningsen E."/>
            <person name="Hirsch C.D."/>
            <person name="Visser B."/>
            <person name="Pretorius Z.A."/>
            <person name="Steffenson B.J."/>
            <person name="Schwessinger B."/>
            <person name="Dodds P.N."/>
            <person name="Figueroa M."/>
        </authorList>
    </citation>
    <scope>NUCLEOTIDE SEQUENCE [LARGE SCALE GENOMIC DNA]</scope>
    <source>
        <strain evidence="3">21-0</strain>
        <strain evidence="4 6">Ug99</strain>
    </source>
</reference>
<accession>A0A5B0N9R8</accession>
<feature type="domain" description="Tet-like 2OG-Fe(II) oxygenase" evidence="2">
    <location>
        <begin position="220"/>
        <end position="415"/>
    </location>
</feature>
<dbReference type="Proteomes" id="UP000324748">
    <property type="component" value="Unassembled WGS sequence"/>
</dbReference>
<dbReference type="OrthoDB" id="2505311at2759"/>
<dbReference type="Proteomes" id="UP000325313">
    <property type="component" value="Unassembled WGS sequence"/>
</dbReference>
<evidence type="ECO:0000313" key="5">
    <source>
        <dbReference type="Proteomes" id="UP000324748"/>
    </source>
</evidence>
<proteinExistence type="predicted"/>
<evidence type="ECO:0000313" key="4">
    <source>
        <dbReference type="EMBL" id="KAA1099229.1"/>
    </source>
</evidence>
<dbReference type="EMBL" id="VSWC01000118">
    <property type="protein sequence ID" value="KAA1084539.1"/>
    <property type="molecule type" value="Genomic_DNA"/>
</dbReference>
<evidence type="ECO:0000256" key="1">
    <source>
        <dbReference type="SAM" id="MobiDB-lite"/>
    </source>
</evidence>
<gene>
    <name evidence="3" type="ORF">PGT21_030443</name>
    <name evidence="4" type="ORF">PGTUg99_023554</name>
</gene>
<name>A0A5B0N9R8_PUCGR</name>
<evidence type="ECO:0000313" key="6">
    <source>
        <dbReference type="Proteomes" id="UP000325313"/>
    </source>
</evidence>